<dbReference type="RefSeq" id="XP_006874851.1">
    <property type="nucleotide sequence ID" value="XM_006874789.1"/>
</dbReference>
<name>A0A9B0U0N6_CHRAS</name>
<dbReference type="GO" id="GO:0044233">
    <property type="term" value="C:mitochondria-associated endoplasmic reticulum membrane contact site"/>
    <property type="evidence" value="ECO:0007669"/>
    <property type="project" value="TreeGrafter"/>
</dbReference>
<evidence type="ECO:0000313" key="11">
    <source>
        <dbReference type="Proteomes" id="UP000504623"/>
    </source>
</evidence>
<sequence>MAGGPPNLKKEMEMSMAEELHPGGQVQGQEHLVMRESLNRGSQSLGSASQQRQNLEPKVAGSNASTQTGDVNASGAKKAGSRTSRKEAQGDAQEHLGSTWFPYNRNTNQLKPSVFLFVGSLNTDLIAGIGLEELNGLEMEVMRRQLNMITGRLRDLEEQGATWSRRETLIFTMLVSVCVANLWLWMRR</sequence>
<accession>A0A9B0U0N6</accession>
<organism evidence="11 12">
    <name type="scientific">Chrysochloris asiatica</name>
    <name type="common">Cape golden mole</name>
    <dbReference type="NCBI Taxonomy" id="185453"/>
    <lineage>
        <taxon>Eukaryota</taxon>
        <taxon>Metazoa</taxon>
        <taxon>Chordata</taxon>
        <taxon>Craniata</taxon>
        <taxon>Vertebrata</taxon>
        <taxon>Euteleostomi</taxon>
        <taxon>Mammalia</taxon>
        <taxon>Eutheria</taxon>
        <taxon>Afrotheria</taxon>
        <taxon>Chrysochloridae</taxon>
        <taxon>Chrysochlorinae</taxon>
        <taxon>Chrysochloris</taxon>
    </lineage>
</organism>
<proteinExistence type="predicted"/>
<feature type="compositionally biased region" description="Polar residues" evidence="8">
    <location>
        <begin position="39"/>
        <end position="54"/>
    </location>
</feature>
<dbReference type="AlphaFoldDB" id="A0A9B0U0N6"/>
<feature type="domain" description="Mff-like" evidence="10">
    <location>
        <begin position="122"/>
        <end position="188"/>
    </location>
</feature>
<keyword evidence="11" id="KW-1185">Reference proteome</keyword>
<dbReference type="PANTHER" id="PTHR21128">
    <property type="entry name" value="FETAL AND ADULT TESTIS-EXPRESSED TRANSCRIPT PROTEIN"/>
    <property type="match status" value="1"/>
</dbReference>
<keyword evidence="5 9" id="KW-1133">Transmembrane helix</keyword>
<dbReference type="InterPro" id="IPR039433">
    <property type="entry name" value="Mff-like_dom"/>
</dbReference>
<evidence type="ECO:0000256" key="3">
    <source>
        <dbReference type="ARBA" id="ARBA00022692"/>
    </source>
</evidence>
<evidence type="ECO:0000256" key="2">
    <source>
        <dbReference type="ARBA" id="ARBA00004294"/>
    </source>
</evidence>
<comment type="subcellular location">
    <subcellularLocation>
        <location evidence="1">Membrane</location>
        <topology evidence="1">Single-pass membrane protein</topology>
    </subcellularLocation>
    <subcellularLocation>
        <location evidence="2">Mitochondrion outer membrane</location>
    </subcellularLocation>
</comment>
<dbReference type="GO" id="GO:0005783">
    <property type="term" value="C:endoplasmic reticulum"/>
    <property type="evidence" value="ECO:0007669"/>
    <property type="project" value="TreeGrafter"/>
</dbReference>
<gene>
    <name evidence="12" type="primary">FATE1</name>
</gene>
<feature type="region of interest" description="Disordered" evidence="8">
    <location>
        <begin position="1"/>
        <end position="93"/>
    </location>
</feature>
<dbReference type="PANTHER" id="PTHR21128:SF0">
    <property type="entry name" value="FETAL AND ADULT TESTIS-EXPRESSED TRANSCRIPT PROTEIN"/>
    <property type="match status" value="1"/>
</dbReference>
<protein>
    <submittedName>
        <fullName evidence="12">Fetal and adult testis-expressed transcript protein</fullName>
    </submittedName>
</protein>
<keyword evidence="7 9" id="KW-0472">Membrane</keyword>
<evidence type="ECO:0000256" key="6">
    <source>
        <dbReference type="ARBA" id="ARBA00023128"/>
    </source>
</evidence>
<dbReference type="Pfam" id="PF05644">
    <property type="entry name" value="Miff"/>
    <property type="match status" value="1"/>
</dbReference>
<dbReference type="CTD" id="89885"/>
<dbReference type="GO" id="GO:0005741">
    <property type="term" value="C:mitochondrial outer membrane"/>
    <property type="evidence" value="ECO:0007669"/>
    <property type="project" value="UniProtKB-SubCell"/>
</dbReference>
<evidence type="ECO:0000256" key="4">
    <source>
        <dbReference type="ARBA" id="ARBA00022787"/>
    </source>
</evidence>
<evidence type="ECO:0000256" key="8">
    <source>
        <dbReference type="SAM" id="MobiDB-lite"/>
    </source>
</evidence>
<dbReference type="GeneID" id="102811081"/>
<evidence type="ECO:0000256" key="9">
    <source>
        <dbReference type="SAM" id="Phobius"/>
    </source>
</evidence>
<dbReference type="GO" id="GO:0031625">
    <property type="term" value="F:ubiquitin protein ligase binding"/>
    <property type="evidence" value="ECO:0007669"/>
    <property type="project" value="TreeGrafter"/>
</dbReference>
<reference evidence="12" key="1">
    <citation type="submission" date="2025-08" db="UniProtKB">
        <authorList>
            <consortium name="RefSeq"/>
        </authorList>
    </citation>
    <scope>IDENTIFICATION</scope>
    <source>
        <tissue evidence="12">Spleen</tissue>
    </source>
</reference>
<evidence type="ECO:0000256" key="7">
    <source>
        <dbReference type="ARBA" id="ARBA00023136"/>
    </source>
</evidence>
<keyword evidence="4" id="KW-1000">Mitochondrion outer membrane</keyword>
<evidence type="ECO:0000256" key="5">
    <source>
        <dbReference type="ARBA" id="ARBA00022989"/>
    </source>
</evidence>
<feature type="compositionally biased region" description="Basic and acidic residues" evidence="8">
    <location>
        <begin position="8"/>
        <end position="21"/>
    </location>
</feature>
<dbReference type="InterPro" id="IPR039153">
    <property type="entry name" value="FATE1"/>
</dbReference>
<dbReference type="Proteomes" id="UP000504623">
    <property type="component" value="Unplaced"/>
</dbReference>
<keyword evidence="3 9" id="KW-0812">Transmembrane</keyword>
<dbReference type="GO" id="GO:0043066">
    <property type="term" value="P:negative regulation of apoptotic process"/>
    <property type="evidence" value="ECO:0007669"/>
    <property type="project" value="TreeGrafter"/>
</dbReference>
<feature type="transmembrane region" description="Helical" evidence="9">
    <location>
        <begin position="168"/>
        <end position="186"/>
    </location>
</feature>
<dbReference type="GO" id="GO:0051562">
    <property type="term" value="P:negative regulation of mitochondrial calcium ion concentration"/>
    <property type="evidence" value="ECO:0007669"/>
    <property type="project" value="TreeGrafter"/>
</dbReference>
<feature type="compositionally biased region" description="Basic and acidic residues" evidence="8">
    <location>
        <begin position="84"/>
        <end position="93"/>
    </location>
</feature>
<dbReference type="OrthoDB" id="5986838at2759"/>
<evidence type="ECO:0000313" key="12">
    <source>
        <dbReference type="RefSeq" id="XP_006874851.1"/>
    </source>
</evidence>
<keyword evidence="6" id="KW-0496">Mitochondrion</keyword>
<evidence type="ECO:0000259" key="10">
    <source>
        <dbReference type="Pfam" id="PF05644"/>
    </source>
</evidence>
<feature type="compositionally biased region" description="Polar residues" evidence="8">
    <location>
        <begin position="62"/>
        <end position="71"/>
    </location>
</feature>
<evidence type="ECO:0000256" key="1">
    <source>
        <dbReference type="ARBA" id="ARBA00004167"/>
    </source>
</evidence>